<feature type="compositionally biased region" description="Low complexity" evidence="1">
    <location>
        <begin position="154"/>
        <end position="186"/>
    </location>
</feature>
<feature type="compositionally biased region" description="Low complexity" evidence="1">
    <location>
        <begin position="194"/>
        <end position="209"/>
    </location>
</feature>
<accession>F4WD14</accession>
<name>F4WD14_ACREC</name>
<feature type="region of interest" description="Disordered" evidence="1">
    <location>
        <begin position="85"/>
        <end position="218"/>
    </location>
</feature>
<feature type="compositionally biased region" description="Basic and acidic residues" evidence="1">
    <location>
        <begin position="52"/>
        <end position="67"/>
    </location>
</feature>
<dbReference type="AlphaFoldDB" id="F4WD14"/>
<feature type="compositionally biased region" description="Low complexity" evidence="1">
    <location>
        <begin position="97"/>
        <end position="112"/>
    </location>
</feature>
<protein>
    <submittedName>
        <fullName evidence="2">Uncharacterized protein</fullName>
    </submittedName>
</protein>
<evidence type="ECO:0000256" key="1">
    <source>
        <dbReference type="SAM" id="MobiDB-lite"/>
    </source>
</evidence>
<proteinExistence type="predicted"/>
<evidence type="ECO:0000313" key="3">
    <source>
        <dbReference type="Proteomes" id="UP000007755"/>
    </source>
</evidence>
<dbReference type="eggNOG" id="ENOG502SQAR">
    <property type="taxonomic scope" value="Eukaryota"/>
</dbReference>
<evidence type="ECO:0000313" key="2">
    <source>
        <dbReference type="EMBL" id="EGI67905.1"/>
    </source>
</evidence>
<sequence length="260" mass="26802">MEGEEPRPRVTVTEEDLKSPYFRPHLQGVSKQLNPLATDADKVAPASRRSPSKREGKTDRRDDEDARIERVLERLLLRLLKGMGVVPATAPPPKGPPTKQGGQPPAKQGGQPSAKKGSKVAPKAAVRKDPPPPVITPTVGDGGHVAGDKEAPAKRAPAKAAKAEAAPPWPTPKSAKAPAAPAPTKKGSGGKAGGAAKKGSTAAGPKASGCGDRGSPRRAITGAIIWEVRGPESRGKADKLAEKLAAVFVDRDDVKGLSGS</sequence>
<organism evidence="3">
    <name type="scientific">Acromyrmex echinatior</name>
    <name type="common">Panamanian leafcutter ant</name>
    <name type="synonym">Acromyrmex octospinosus echinatior</name>
    <dbReference type="NCBI Taxonomy" id="103372"/>
    <lineage>
        <taxon>Eukaryota</taxon>
        <taxon>Metazoa</taxon>
        <taxon>Ecdysozoa</taxon>
        <taxon>Arthropoda</taxon>
        <taxon>Hexapoda</taxon>
        <taxon>Insecta</taxon>
        <taxon>Pterygota</taxon>
        <taxon>Neoptera</taxon>
        <taxon>Endopterygota</taxon>
        <taxon>Hymenoptera</taxon>
        <taxon>Apocrita</taxon>
        <taxon>Aculeata</taxon>
        <taxon>Formicoidea</taxon>
        <taxon>Formicidae</taxon>
        <taxon>Myrmicinae</taxon>
        <taxon>Acromyrmex</taxon>
    </lineage>
</organism>
<keyword evidence="3" id="KW-1185">Reference proteome</keyword>
<feature type="region of interest" description="Disordered" evidence="1">
    <location>
        <begin position="1"/>
        <end position="67"/>
    </location>
</feature>
<gene>
    <name evidence="2" type="ORF">G5I_03454</name>
</gene>
<dbReference type="EMBL" id="GL888078">
    <property type="protein sequence ID" value="EGI67905.1"/>
    <property type="molecule type" value="Genomic_DNA"/>
</dbReference>
<dbReference type="Proteomes" id="UP000007755">
    <property type="component" value="Unassembled WGS sequence"/>
</dbReference>
<reference evidence="2" key="1">
    <citation type="submission" date="2011-02" db="EMBL/GenBank/DDBJ databases">
        <title>The genome of the leaf-cutting ant Acromyrmex echinatior suggests key adaptations to social evolution and fungus farming.</title>
        <authorList>
            <person name="Nygaard S."/>
            <person name="Zhang G."/>
        </authorList>
    </citation>
    <scope>NUCLEOTIDE SEQUENCE</scope>
</reference>
<dbReference type="InParanoid" id="F4WD14"/>
<dbReference type="OrthoDB" id="7555069at2759"/>